<dbReference type="AlphaFoldDB" id="A0A8H3IST8"/>
<dbReference type="GO" id="GO:0005737">
    <property type="term" value="C:cytoplasm"/>
    <property type="evidence" value="ECO:0007669"/>
    <property type="project" value="TreeGrafter"/>
</dbReference>
<dbReference type="InterPro" id="IPR051468">
    <property type="entry name" value="Fungal_SecMetab_SDRs"/>
</dbReference>
<reference evidence="2" key="1">
    <citation type="submission" date="2021-03" db="EMBL/GenBank/DDBJ databases">
        <authorList>
            <person name="Tagirdzhanova G."/>
        </authorList>
    </citation>
    <scope>NUCLEOTIDE SEQUENCE</scope>
</reference>
<comment type="caution">
    <text evidence="2">The sequence shown here is derived from an EMBL/GenBank/DDBJ whole genome shotgun (WGS) entry which is preliminary data.</text>
</comment>
<dbReference type="Pfam" id="PF00106">
    <property type="entry name" value="adh_short"/>
    <property type="match status" value="1"/>
</dbReference>
<proteinExistence type="inferred from homology"/>
<dbReference type="InterPro" id="IPR002347">
    <property type="entry name" value="SDR_fam"/>
</dbReference>
<sequence length="258" mass="27661">MATYLITGSSRGLGLELVTQLAALPSAQVGRIFATTRSEPSAALTNLVDGSSGRVVRVELDTCDKTSVTNASTEVAKILHADDTGLDVLINNAGTMPVTPDGIETMDNLTETFQANVTATHHVIAAFLPLLRKGSQQKVFNISTTLGSMTMAPRYSIMPVPAYKVSKAALNMLTVQYALSLEKEGFTFITISPGWLRTDMGNMFGIEADLPVAAGASAVLEAVHKYGKEDNGKYYNIRVAGWEKNEGLNQYDGLSPPW</sequence>
<dbReference type="GO" id="GO:0016491">
    <property type="term" value="F:oxidoreductase activity"/>
    <property type="evidence" value="ECO:0007669"/>
    <property type="project" value="TreeGrafter"/>
</dbReference>
<name>A0A8H3IST8_9LECA</name>
<gene>
    <name evidence="2" type="ORF">HETSPECPRED_005683</name>
</gene>
<dbReference type="InterPro" id="IPR036291">
    <property type="entry name" value="NAD(P)-bd_dom_sf"/>
</dbReference>
<dbReference type="Gene3D" id="3.40.50.720">
    <property type="entry name" value="NAD(P)-binding Rossmann-like Domain"/>
    <property type="match status" value="1"/>
</dbReference>
<dbReference type="PANTHER" id="PTHR43544:SF36">
    <property type="entry name" value="CHAIN OXIDOREDUCTASE (CSGA), PUTATIVE (AFU_ORTHOLOGUE AFUA_4G00910)-RELATED"/>
    <property type="match status" value="1"/>
</dbReference>
<keyword evidence="3" id="KW-1185">Reference proteome</keyword>
<dbReference type="Proteomes" id="UP000664521">
    <property type="component" value="Unassembled WGS sequence"/>
</dbReference>
<dbReference type="PRINTS" id="PR00081">
    <property type="entry name" value="GDHRDH"/>
</dbReference>
<evidence type="ECO:0000313" key="2">
    <source>
        <dbReference type="EMBL" id="CAF9924879.1"/>
    </source>
</evidence>
<accession>A0A8H3IST8</accession>
<evidence type="ECO:0000313" key="3">
    <source>
        <dbReference type="Proteomes" id="UP000664521"/>
    </source>
</evidence>
<dbReference type="OrthoDB" id="7289984at2759"/>
<dbReference type="SUPFAM" id="SSF51735">
    <property type="entry name" value="NAD(P)-binding Rossmann-fold domains"/>
    <property type="match status" value="1"/>
</dbReference>
<dbReference type="EMBL" id="CAJPDS010000037">
    <property type="protein sequence ID" value="CAF9924879.1"/>
    <property type="molecule type" value="Genomic_DNA"/>
</dbReference>
<dbReference type="PANTHER" id="PTHR43544">
    <property type="entry name" value="SHORT-CHAIN DEHYDROGENASE/REDUCTASE"/>
    <property type="match status" value="1"/>
</dbReference>
<organism evidence="2 3">
    <name type="scientific">Heterodermia speciosa</name>
    <dbReference type="NCBI Taxonomy" id="116794"/>
    <lineage>
        <taxon>Eukaryota</taxon>
        <taxon>Fungi</taxon>
        <taxon>Dikarya</taxon>
        <taxon>Ascomycota</taxon>
        <taxon>Pezizomycotina</taxon>
        <taxon>Lecanoromycetes</taxon>
        <taxon>OSLEUM clade</taxon>
        <taxon>Lecanoromycetidae</taxon>
        <taxon>Caliciales</taxon>
        <taxon>Physciaceae</taxon>
        <taxon>Heterodermia</taxon>
    </lineage>
</organism>
<evidence type="ECO:0000256" key="1">
    <source>
        <dbReference type="ARBA" id="ARBA00006484"/>
    </source>
</evidence>
<protein>
    <submittedName>
        <fullName evidence="2">Uncharacterized protein</fullName>
    </submittedName>
</protein>
<comment type="similarity">
    <text evidence="1">Belongs to the short-chain dehydrogenases/reductases (SDR) family.</text>
</comment>